<evidence type="ECO:0000256" key="1">
    <source>
        <dbReference type="ARBA" id="ARBA00022723"/>
    </source>
</evidence>
<dbReference type="EMBL" id="CP144747">
    <property type="protein sequence ID" value="WVZ64636.1"/>
    <property type="molecule type" value="Genomic_DNA"/>
</dbReference>
<dbReference type="AlphaFoldDB" id="A0AAQ3T1B7"/>
<feature type="domain" description="SWIM-type" evidence="6">
    <location>
        <begin position="292"/>
        <end position="330"/>
    </location>
</feature>
<evidence type="ECO:0000256" key="5">
    <source>
        <dbReference type="SAM" id="MobiDB-lite"/>
    </source>
</evidence>
<accession>A0AAQ3T1B7</accession>
<dbReference type="InterPro" id="IPR007527">
    <property type="entry name" value="Znf_SWIM"/>
</dbReference>
<keyword evidence="8" id="KW-1185">Reference proteome</keyword>
<evidence type="ECO:0000256" key="3">
    <source>
        <dbReference type="ARBA" id="ARBA00022833"/>
    </source>
</evidence>
<dbReference type="PANTHER" id="PTHR47718">
    <property type="entry name" value="OS01G0519700 PROTEIN"/>
    <property type="match status" value="1"/>
</dbReference>
<dbReference type="Proteomes" id="UP001341281">
    <property type="component" value="Chromosome 03"/>
</dbReference>
<dbReference type="PANTHER" id="PTHR47718:SF7">
    <property type="entry name" value="PROTEIN FAR1-RELATED SEQUENCE"/>
    <property type="match status" value="1"/>
</dbReference>
<keyword evidence="3" id="KW-0862">Zinc</keyword>
<dbReference type="PROSITE" id="PS50966">
    <property type="entry name" value="ZF_SWIM"/>
    <property type="match status" value="1"/>
</dbReference>
<dbReference type="InterPro" id="IPR006564">
    <property type="entry name" value="Znf_PMZ"/>
</dbReference>
<gene>
    <name evidence="7" type="ORF">U9M48_014130</name>
</gene>
<evidence type="ECO:0000313" key="7">
    <source>
        <dbReference type="EMBL" id="WVZ64636.1"/>
    </source>
</evidence>
<evidence type="ECO:0000256" key="4">
    <source>
        <dbReference type="PROSITE-ProRule" id="PRU00325"/>
    </source>
</evidence>
<evidence type="ECO:0000313" key="8">
    <source>
        <dbReference type="Proteomes" id="UP001341281"/>
    </source>
</evidence>
<dbReference type="GO" id="GO:0008270">
    <property type="term" value="F:zinc ion binding"/>
    <property type="evidence" value="ECO:0007669"/>
    <property type="project" value="UniProtKB-KW"/>
</dbReference>
<reference evidence="7 8" key="1">
    <citation type="submission" date="2024-02" db="EMBL/GenBank/DDBJ databases">
        <title>High-quality chromosome-scale genome assembly of Pensacola bahiagrass (Paspalum notatum Flugge var. saurae).</title>
        <authorList>
            <person name="Vega J.M."/>
            <person name="Podio M."/>
            <person name="Orjuela J."/>
            <person name="Siena L.A."/>
            <person name="Pessino S.C."/>
            <person name="Combes M.C."/>
            <person name="Mariac C."/>
            <person name="Albertini E."/>
            <person name="Pupilli F."/>
            <person name="Ortiz J.P.A."/>
            <person name="Leblanc O."/>
        </authorList>
    </citation>
    <scope>NUCLEOTIDE SEQUENCE [LARGE SCALE GENOMIC DNA]</scope>
    <source>
        <strain evidence="7">R1</strain>
        <tissue evidence="7">Leaf</tissue>
    </source>
</reference>
<name>A0AAQ3T1B7_PASNO</name>
<evidence type="ECO:0000256" key="2">
    <source>
        <dbReference type="ARBA" id="ARBA00022771"/>
    </source>
</evidence>
<proteinExistence type="predicted"/>
<protein>
    <recommendedName>
        <fullName evidence="6">SWIM-type domain-containing protein</fullName>
    </recommendedName>
</protein>
<dbReference type="SMART" id="SM00575">
    <property type="entry name" value="ZnF_PMZ"/>
    <property type="match status" value="1"/>
</dbReference>
<feature type="region of interest" description="Disordered" evidence="5">
    <location>
        <begin position="1"/>
        <end position="35"/>
    </location>
</feature>
<sequence length="581" mass="64986">MENSTDVQPDAVHVSTNSFLPSRFSPESDTAGVIAPPMQLPSTLTPGPSVGAEIEYHGVSPSRSPSTPAVEPMTPHDQPTGQLDNTKDAIVPKVGMAFKSEAHAYEMYNSYARKIGFSIRLSNFNVSREEVYTVQKVVLEHNHNLASPNRVHKLRSHRQIQEADKLLIGQIRQAGIKPAEVYEFFKQCQVIKDHPQFLADFKKCVYEESFVASFDKMWSDLLETYELKDNSWLSNLYELRAHWAAVFRDSFTADMTTTQRSEGMNNVFKKRFRRKLCLSELLEELIPMKFQDEAIVVFNSEDMTIMCSCRKYECIGLLCKHTLRVLNINEVFILPTQYILNRWTKYAKRDFYSQRKPISEDETLKTRAAHISRKATSVALKCSGSKELLDNLEKAISKLDLEADNALSQRPAKSSGVSQSSNAYADDILKGKVSIRVPEVIKGKKDKRTNVLEMKTGKKGKNTKTAKKKKGGDLKDAIDNIEVGRAQDEFISSFDASIGANIGLPCFPSNMCGDFSTVTAPSMHQGYTSLGPNIALPYFPSNIGEANIAPSAQGGYSGLLLGVHQDDSVSRRLHFDESLDR</sequence>
<keyword evidence="2 4" id="KW-0863">Zinc-finger</keyword>
<feature type="compositionally biased region" description="Polar residues" evidence="5">
    <location>
        <begin position="14"/>
        <end position="28"/>
    </location>
</feature>
<feature type="region of interest" description="Disordered" evidence="5">
    <location>
        <begin position="58"/>
        <end position="86"/>
    </location>
</feature>
<evidence type="ECO:0000259" key="6">
    <source>
        <dbReference type="PROSITE" id="PS50966"/>
    </source>
</evidence>
<organism evidence="7 8">
    <name type="scientific">Paspalum notatum var. saurae</name>
    <dbReference type="NCBI Taxonomy" id="547442"/>
    <lineage>
        <taxon>Eukaryota</taxon>
        <taxon>Viridiplantae</taxon>
        <taxon>Streptophyta</taxon>
        <taxon>Embryophyta</taxon>
        <taxon>Tracheophyta</taxon>
        <taxon>Spermatophyta</taxon>
        <taxon>Magnoliopsida</taxon>
        <taxon>Liliopsida</taxon>
        <taxon>Poales</taxon>
        <taxon>Poaceae</taxon>
        <taxon>PACMAD clade</taxon>
        <taxon>Panicoideae</taxon>
        <taxon>Andropogonodae</taxon>
        <taxon>Paspaleae</taxon>
        <taxon>Paspalinae</taxon>
        <taxon>Paspalum</taxon>
    </lineage>
</organism>
<keyword evidence="1" id="KW-0479">Metal-binding</keyword>